<name>A0A3P9BN86_9CICH</name>
<proteinExistence type="predicted"/>
<dbReference type="Ensembl" id="ENSMZET00005011783.1">
    <property type="protein sequence ID" value="ENSMZEP00005011388.1"/>
    <property type="gene ID" value="ENSMZEG00005008550.1"/>
</dbReference>
<dbReference type="Proteomes" id="UP000265160">
    <property type="component" value="Unplaced"/>
</dbReference>
<reference evidence="1" key="2">
    <citation type="submission" date="2025-09" db="UniProtKB">
        <authorList>
            <consortium name="Ensembl"/>
        </authorList>
    </citation>
    <scope>IDENTIFICATION</scope>
</reference>
<reference evidence="1" key="1">
    <citation type="submission" date="2025-08" db="UniProtKB">
        <authorList>
            <consortium name="Ensembl"/>
        </authorList>
    </citation>
    <scope>IDENTIFICATION</scope>
</reference>
<evidence type="ECO:0000313" key="1">
    <source>
        <dbReference type="Ensembl" id="ENSMZEP00005011388.1"/>
    </source>
</evidence>
<evidence type="ECO:0000313" key="2">
    <source>
        <dbReference type="Proteomes" id="UP000265160"/>
    </source>
</evidence>
<dbReference type="AlphaFoldDB" id="A0A3P9BN86"/>
<organism evidence="1 2">
    <name type="scientific">Maylandia zebra</name>
    <name type="common">zebra mbuna</name>
    <dbReference type="NCBI Taxonomy" id="106582"/>
    <lineage>
        <taxon>Eukaryota</taxon>
        <taxon>Metazoa</taxon>
        <taxon>Chordata</taxon>
        <taxon>Craniata</taxon>
        <taxon>Vertebrata</taxon>
        <taxon>Euteleostomi</taxon>
        <taxon>Actinopterygii</taxon>
        <taxon>Neopterygii</taxon>
        <taxon>Teleostei</taxon>
        <taxon>Neoteleostei</taxon>
        <taxon>Acanthomorphata</taxon>
        <taxon>Ovalentaria</taxon>
        <taxon>Cichlomorphae</taxon>
        <taxon>Cichliformes</taxon>
        <taxon>Cichlidae</taxon>
        <taxon>African cichlids</taxon>
        <taxon>Pseudocrenilabrinae</taxon>
        <taxon>Haplochromini</taxon>
        <taxon>Maylandia</taxon>
        <taxon>Maylandia zebra complex</taxon>
    </lineage>
</organism>
<protein>
    <submittedName>
        <fullName evidence="1">Uncharacterized protein</fullName>
    </submittedName>
</protein>
<accession>A0A3P9BN86</accession>
<sequence>LSKRPKHCPIRGAVGRAICPRIPVESFQTIPTMHQAPRLKQQAPDTLTPAARFLEERRPSPALKQFPSKAQLFKCSELQHVQPEVKSR</sequence>
<keyword evidence="2" id="KW-1185">Reference proteome</keyword>